<keyword evidence="2" id="KW-1185">Reference proteome</keyword>
<sequence length="140" mass="15655">MEMNGKIQYETVLKIQCENAILKQQLLQQQYILNSNDQQRKILNELAKIKPVTSAELSGTQSLQPPSNNGDVTLRAADNTIVQSGVISNKELNAPTGIKSIMHPLSSQSSVMMRETQSQMLTHTNAQEEKRMIGEQLFPM</sequence>
<feature type="non-terminal residue" evidence="1">
    <location>
        <position position="140"/>
    </location>
</feature>
<evidence type="ECO:0000313" key="2">
    <source>
        <dbReference type="Proteomes" id="UP000023152"/>
    </source>
</evidence>
<dbReference type="EMBL" id="ASPP01046821">
    <property type="protein sequence ID" value="ETN98398.1"/>
    <property type="molecule type" value="Genomic_DNA"/>
</dbReference>
<protein>
    <submittedName>
        <fullName evidence="1">Uncharacterized protein</fullName>
    </submittedName>
</protein>
<accession>X6LA57</accession>
<comment type="caution">
    <text evidence="1">The sequence shown here is derived from an EMBL/GenBank/DDBJ whole genome shotgun (WGS) entry which is preliminary data.</text>
</comment>
<gene>
    <name evidence="1" type="ORF">RFI_39112</name>
</gene>
<dbReference type="Proteomes" id="UP000023152">
    <property type="component" value="Unassembled WGS sequence"/>
</dbReference>
<organism evidence="1 2">
    <name type="scientific">Reticulomyxa filosa</name>
    <dbReference type="NCBI Taxonomy" id="46433"/>
    <lineage>
        <taxon>Eukaryota</taxon>
        <taxon>Sar</taxon>
        <taxon>Rhizaria</taxon>
        <taxon>Retaria</taxon>
        <taxon>Foraminifera</taxon>
        <taxon>Monothalamids</taxon>
        <taxon>Reticulomyxidae</taxon>
        <taxon>Reticulomyxa</taxon>
    </lineage>
</organism>
<evidence type="ECO:0000313" key="1">
    <source>
        <dbReference type="EMBL" id="ETN98398.1"/>
    </source>
</evidence>
<reference evidence="1 2" key="1">
    <citation type="journal article" date="2013" name="Curr. Biol.">
        <title>The Genome of the Foraminiferan Reticulomyxa filosa.</title>
        <authorList>
            <person name="Glockner G."/>
            <person name="Hulsmann N."/>
            <person name="Schleicher M."/>
            <person name="Noegel A.A."/>
            <person name="Eichinger L."/>
            <person name="Gallinger C."/>
            <person name="Pawlowski J."/>
            <person name="Sierra R."/>
            <person name="Euteneuer U."/>
            <person name="Pillet L."/>
            <person name="Moustafa A."/>
            <person name="Platzer M."/>
            <person name="Groth M."/>
            <person name="Szafranski K."/>
            <person name="Schliwa M."/>
        </authorList>
    </citation>
    <scope>NUCLEOTIDE SEQUENCE [LARGE SCALE GENOMIC DNA]</scope>
</reference>
<dbReference type="AlphaFoldDB" id="X6LA57"/>
<proteinExistence type="predicted"/>
<name>X6LA57_RETFI</name>